<evidence type="ECO:0000313" key="2">
    <source>
        <dbReference type="Proteomes" id="UP000076489"/>
    </source>
</evidence>
<evidence type="ECO:0000313" key="1">
    <source>
        <dbReference type="EMBL" id="KZN15699.1"/>
    </source>
</evidence>
<reference evidence="2" key="1">
    <citation type="submission" date="2016-03" db="EMBL/GenBank/DDBJ databases">
        <authorList>
            <person name="Ray J."/>
            <person name="Price M."/>
            <person name="Deutschbauer A."/>
        </authorList>
    </citation>
    <scope>NUCLEOTIDE SEQUENCE [LARGE SCALE GENOMIC DNA]</scope>
    <source>
        <strain evidence="2">FW300-N1B4</strain>
    </source>
</reference>
<dbReference type="Proteomes" id="UP000076489">
    <property type="component" value="Unassembled WGS sequence"/>
</dbReference>
<organism evidence="1 2">
    <name type="scientific">Pseudomonas fluorescens</name>
    <dbReference type="NCBI Taxonomy" id="294"/>
    <lineage>
        <taxon>Bacteria</taxon>
        <taxon>Pseudomonadati</taxon>
        <taxon>Pseudomonadota</taxon>
        <taxon>Gammaproteobacteria</taxon>
        <taxon>Pseudomonadales</taxon>
        <taxon>Pseudomonadaceae</taxon>
        <taxon>Pseudomonas</taxon>
    </lineage>
</organism>
<proteinExistence type="predicted"/>
<dbReference type="InterPro" id="IPR053301">
    <property type="entry name" value="F-box_motif"/>
</dbReference>
<dbReference type="Gene3D" id="1.25.40.10">
    <property type="entry name" value="Tetratricopeptide repeat domain"/>
    <property type="match status" value="1"/>
</dbReference>
<dbReference type="InterPro" id="IPR011990">
    <property type="entry name" value="TPR-like_helical_dom_sf"/>
</dbReference>
<dbReference type="OrthoDB" id="5587079at2"/>
<accession>A0A166MHK7</accession>
<protein>
    <recommendedName>
        <fullName evidence="3">Sel1 repeat family protein</fullName>
    </recommendedName>
</protein>
<evidence type="ECO:0008006" key="3">
    <source>
        <dbReference type="Google" id="ProtNLM"/>
    </source>
</evidence>
<comment type="caution">
    <text evidence="1">The sequence shown here is derived from an EMBL/GenBank/DDBJ whole genome shotgun (WGS) entry which is preliminary data.</text>
</comment>
<dbReference type="PANTHER" id="PTHR45088:SF1">
    <property type="entry name" value="OS04G0476000 PROTEIN"/>
    <property type="match status" value="1"/>
</dbReference>
<gene>
    <name evidence="1" type="ORF">A1D17_05775</name>
</gene>
<dbReference type="EMBL" id="LUKJ01000003">
    <property type="protein sequence ID" value="KZN15699.1"/>
    <property type="molecule type" value="Genomic_DNA"/>
</dbReference>
<dbReference type="RefSeq" id="WP_063341059.1">
    <property type="nucleotide sequence ID" value="NZ_LUKJ01000003.1"/>
</dbReference>
<dbReference type="PANTHER" id="PTHR45088">
    <property type="entry name" value="OSJNBA0022H21.17 PROTEIN"/>
    <property type="match status" value="1"/>
</dbReference>
<reference evidence="1 2" key="2">
    <citation type="journal article" date="2018" name="Nature">
        <title>Mutant phenotypes for thousands of bacterial genes of unknown function.</title>
        <authorList>
            <person name="Price M.N."/>
            <person name="Wetmore K.M."/>
            <person name="Waters R.J."/>
            <person name="Callaghan M."/>
            <person name="Ray J."/>
            <person name="Liu H."/>
            <person name="Kuehl J.V."/>
            <person name="Melnyk R.A."/>
            <person name="Lamson J.S."/>
            <person name="Suh Y."/>
            <person name="Carlson H.K."/>
            <person name="Esquivel Z."/>
            <person name="Sadeeshkumar H."/>
            <person name="Chakraborty R."/>
            <person name="Zane G.M."/>
            <person name="Rubin B.E."/>
            <person name="Wall J.D."/>
            <person name="Visel A."/>
            <person name="Bristow J."/>
            <person name="Blow M.J."/>
            <person name="Arkin A.P."/>
            <person name="Deutschbauer A.M."/>
        </authorList>
    </citation>
    <scope>NUCLEOTIDE SEQUENCE [LARGE SCALE GENOMIC DNA]</scope>
    <source>
        <strain evidence="1 2">FW300-N1B4</strain>
    </source>
</reference>
<name>A0A166MHK7_PSEFL</name>
<dbReference type="SUPFAM" id="SSF81901">
    <property type="entry name" value="HCP-like"/>
    <property type="match status" value="1"/>
</dbReference>
<dbReference type="AlphaFoldDB" id="A0A166MHK7"/>
<sequence>MYTHSSALTTLFSLLNTLSSLIARLTNEQEAARKKGLELYNLGEYRDSEAYLTIAATAGDRESQYALAEVIRRRENNLKEEDKTHADGEWYALAAAQGDVYALLRLADDASLRQAKLLAQGRADSGDGEAMLQLYEITKDIAWLKKSAEAGFLEGQYILAIVYDKDHTLIPDAIERSSTIDRWLKRAAEAGFSRAMHWHSNRPPISHDLPARREWLIKRAQLNDVNAVLEYGYGLGGVYEDENGIDTEYGFEKDLIKSYGLIWLVLDNSRESPRYNTALNNLSIIAQDMSKEDIEAGKVFAQEWKRTHPPLSEFRLTYSDLQ</sequence>